<dbReference type="Pfam" id="PF15432">
    <property type="entry name" value="Sec-ASP3"/>
    <property type="match status" value="1"/>
</dbReference>
<name>A0A139N9E4_STRGN</name>
<sequence>MKIQKHKEIYWGELRGASISKTRKDFTYLYGSTIIFHSPDQVYFENKLMASGQTIHEWSSSWNYQGDRQIPSLPLLKRGRSYSLTRDMTSYPSESVFLKLIFFDRYNREVGNIVERSDKMAFTYPKEAYSYKVQLLSAGVESFEFHYLKIGEILEESDD</sequence>
<proteinExistence type="predicted"/>
<comment type="caution">
    <text evidence="1">The sequence shown here is derived from an EMBL/GenBank/DDBJ whole genome shotgun (WGS) entry which is preliminary data.</text>
</comment>
<evidence type="ECO:0000313" key="1">
    <source>
        <dbReference type="EMBL" id="KXT72503.1"/>
    </source>
</evidence>
<accession>A0A139N9E4</accession>
<dbReference type="Proteomes" id="UP000070096">
    <property type="component" value="Unassembled WGS sequence"/>
</dbReference>
<evidence type="ECO:0000313" key="2">
    <source>
        <dbReference type="Proteomes" id="UP000070096"/>
    </source>
</evidence>
<dbReference type="InterPro" id="IPR022259">
    <property type="entry name" value="Acessory_Sec_prot_Asp3"/>
</dbReference>
<dbReference type="PATRIC" id="fig|1302.21.peg.775"/>
<organism evidence="1 2">
    <name type="scientific">Streptococcus gordonii</name>
    <dbReference type="NCBI Taxonomy" id="1302"/>
    <lineage>
        <taxon>Bacteria</taxon>
        <taxon>Bacillati</taxon>
        <taxon>Bacillota</taxon>
        <taxon>Bacilli</taxon>
        <taxon>Lactobacillales</taxon>
        <taxon>Streptococcaceae</taxon>
        <taxon>Streptococcus</taxon>
    </lineage>
</organism>
<dbReference type="EMBL" id="LQRC01000100">
    <property type="protein sequence ID" value="KXT72503.1"/>
    <property type="molecule type" value="Genomic_DNA"/>
</dbReference>
<dbReference type="GO" id="GO:0015031">
    <property type="term" value="P:protein transport"/>
    <property type="evidence" value="ECO:0007669"/>
    <property type="project" value="InterPro"/>
</dbReference>
<dbReference type="NCBIfam" id="TIGR03711">
    <property type="entry name" value="acc_sec_asp3"/>
    <property type="match status" value="1"/>
</dbReference>
<dbReference type="AlphaFoldDB" id="A0A139N9E4"/>
<gene>
    <name evidence="1" type="ORF">SGODD07_00698</name>
</gene>
<protein>
    <submittedName>
        <fullName evidence="1">Accessory secretory protein Asp3</fullName>
    </submittedName>
</protein>
<reference evidence="1 2" key="1">
    <citation type="submission" date="2016-01" db="EMBL/GenBank/DDBJ databases">
        <title>Highly variable Streptococcus oralis are common among viridans streptococci isolated from primates.</title>
        <authorList>
            <person name="Denapaite D."/>
            <person name="Rieger M."/>
            <person name="Koendgen S."/>
            <person name="Brueckner R."/>
            <person name="Ochigava I."/>
            <person name="Kappeler P."/>
            <person name="Maetz-Rensing K."/>
            <person name="Leendertz F."/>
            <person name="Hakenbeck R."/>
        </authorList>
    </citation>
    <scope>NUCLEOTIDE SEQUENCE [LARGE SCALE GENOMIC DNA]</scope>
    <source>
        <strain evidence="1 2">DD07</strain>
    </source>
</reference>